<dbReference type="OrthoDB" id="424012at2759"/>
<dbReference type="Proteomes" id="UP001150569">
    <property type="component" value="Unassembled WGS sequence"/>
</dbReference>
<accession>A0A9W7ZFS2</accession>
<dbReference type="AlphaFoldDB" id="A0A9W7ZFS2"/>
<sequence>IYQKCRDSYLQQQHGLIPLDTTRLHHLPTTDASWGALAGSRVGMHCLRNTVTTTPDFDRQSVLLLFVHDSADMRCQAVAGSDLADPAQSFVADAAVLYTARFARMPVGVVDVTVPYSEAVQAPVLTQEGIQHLLLALWDHYIAPGAVRSVVLFAAGATACCAMTQLASERRKYHCWDKVPTVTRRKASWYIKFTSIGLHPDHRLASDDTVAMSCGQCFPLGKVAPRLQDTLFENITIICAFLENILTEMVNDQT</sequence>
<feature type="domain" description="Arb2-like" evidence="1">
    <location>
        <begin position="47"/>
        <end position="174"/>
    </location>
</feature>
<reference evidence="2" key="1">
    <citation type="submission" date="2022-07" db="EMBL/GenBank/DDBJ databases">
        <title>Phylogenomic reconstructions and comparative analyses of Kickxellomycotina fungi.</title>
        <authorList>
            <person name="Reynolds N.K."/>
            <person name="Stajich J.E."/>
            <person name="Barry K."/>
            <person name="Grigoriev I.V."/>
            <person name="Crous P."/>
            <person name="Smith M.E."/>
        </authorList>
    </citation>
    <scope>NUCLEOTIDE SEQUENCE</scope>
    <source>
        <strain evidence="2">RSA 861</strain>
    </source>
</reference>
<dbReference type="InterPro" id="IPR019154">
    <property type="entry name" value="Arb2-like_domain"/>
</dbReference>
<gene>
    <name evidence="2" type="ORF">IWQ60_012172</name>
</gene>
<proteinExistence type="predicted"/>
<comment type="caution">
    <text evidence="2">The sequence shown here is derived from an EMBL/GenBank/DDBJ whole genome shotgun (WGS) entry which is preliminary data.</text>
</comment>
<evidence type="ECO:0000313" key="3">
    <source>
        <dbReference type="Proteomes" id="UP001150569"/>
    </source>
</evidence>
<organism evidence="2 3">
    <name type="scientific">Tieghemiomyces parasiticus</name>
    <dbReference type="NCBI Taxonomy" id="78921"/>
    <lineage>
        <taxon>Eukaryota</taxon>
        <taxon>Fungi</taxon>
        <taxon>Fungi incertae sedis</taxon>
        <taxon>Zoopagomycota</taxon>
        <taxon>Kickxellomycotina</taxon>
        <taxon>Dimargaritomycetes</taxon>
        <taxon>Dimargaritales</taxon>
        <taxon>Dimargaritaceae</taxon>
        <taxon>Tieghemiomyces</taxon>
    </lineage>
</organism>
<keyword evidence="3" id="KW-1185">Reference proteome</keyword>
<protein>
    <recommendedName>
        <fullName evidence="1">Arb2-like domain-containing protein</fullName>
    </recommendedName>
</protein>
<dbReference type="EMBL" id="JANBPT010001660">
    <property type="protein sequence ID" value="KAJ1905971.1"/>
    <property type="molecule type" value="Genomic_DNA"/>
</dbReference>
<evidence type="ECO:0000313" key="2">
    <source>
        <dbReference type="EMBL" id="KAJ1905971.1"/>
    </source>
</evidence>
<name>A0A9W7ZFS2_9FUNG</name>
<evidence type="ECO:0000259" key="1">
    <source>
        <dbReference type="Pfam" id="PF09757"/>
    </source>
</evidence>
<feature type="non-terminal residue" evidence="2">
    <location>
        <position position="1"/>
    </location>
</feature>
<dbReference type="Pfam" id="PF09757">
    <property type="entry name" value="Arb2-like"/>
    <property type="match status" value="1"/>
</dbReference>